<dbReference type="InterPro" id="IPR014883">
    <property type="entry name" value="VRR_NUC"/>
</dbReference>
<keyword evidence="3" id="KW-0378">Hydrolase</keyword>
<keyword evidence="6" id="KW-1185">Reference proteome</keyword>
<protein>
    <submittedName>
        <fullName evidence="5">VRR-NUC domain protein</fullName>
    </submittedName>
</protein>
<dbReference type="Pfam" id="PF08774">
    <property type="entry name" value="VRR_NUC"/>
    <property type="match status" value="1"/>
</dbReference>
<evidence type="ECO:0000313" key="6">
    <source>
        <dbReference type="Proteomes" id="UP000008207"/>
    </source>
</evidence>
<evidence type="ECO:0000256" key="2">
    <source>
        <dbReference type="ARBA" id="ARBA00022722"/>
    </source>
</evidence>
<dbReference type="SMART" id="SM00990">
    <property type="entry name" value="VRR_NUC"/>
    <property type="match status" value="1"/>
</dbReference>
<dbReference type="AlphaFoldDB" id="B8ICQ1"/>
<organism evidence="5 6">
    <name type="scientific">Methylobacterium nodulans (strain LMG 21967 / CNCM I-2342 / ORS 2060)</name>
    <dbReference type="NCBI Taxonomy" id="460265"/>
    <lineage>
        <taxon>Bacteria</taxon>
        <taxon>Pseudomonadati</taxon>
        <taxon>Pseudomonadota</taxon>
        <taxon>Alphaproteobacteria</taxon>
        <taxon>Hyphomicrobiales</taxon>
        <taxon>Methylobacteriaceae</taxon>
        <taxon>Methylobacterium</taxon>
    </lineage>
</organism>
<dbReference type="STRING" id="460265.Mnod_2492"/>
<dbReference type="Proteomes" id="UP000008207">
    <property type="component" value="Chromosome"/>
</dbReference>
<comment type="cofactor">
    <cofactor evidence="1">
        <name>Mg(2+)</name>
        <dbReference type="ChEBI" id="CHEBI:18420"/>
    </cofactor>
</comment>
<dbReference type="InterPro" id="IPR011856">
    <property type="entry name" value="tRNA_endonuc-like_dom_sf"/>
</dbReference>
<dbReference type="RefSeq" id="WP_015929142.1">
    <property type="nucleotide sequence ID" value="NC_011894.1"/>
</dbReference>
<feature type="domain" description="VRR-NUC" evidence="4">
    <location>
        <begin position="9"/>
        <end position="101"/>
    </location>
</feature>
<proteinExistence type="predicted"/>
<dbReference type="GO" id="GO:0016788">
    <property type="term" value="F:hydrolase activity, acting on ester bonds"/>
    <property type="evidence" value="ECO:0007669"/>
    <property type="project" value="InterPro"/>
</dbReference>
<sequence length="129" mass="13827">MTRARPEQVIQTKIVVAMHRRFDCRCVHVPNGGRRGKLEGVAFKEMGVEAGHPDLIVYGRGGRCFLIEVKAPGGSLSASQRAFLPGLRERGFPVHVVDCVEDALAAGAAFGLPPAAARPRPAPEPATEF</sequence>
<dbReference type="HOGENOM" id="CLU_1978927_0_0_5"/>
<dbReference type="KEGG" id="mno:Mnod_2492"/>
<evidence type="ECO:0000256" key="1">
    <source>
        <dbReference type="ARBA" id="ARBA00001946"/>
    </source>
</evidence>
<dbReference type="GO" id="GO:0003676">
    <property type="term" value="F:nucleic acid binding"/>
    <property type="evidence" value="ECO:0007669"/>
    <property type="project" value="InterPro"/>
</dbReference>
<dbReference type="EMBL" id="CP001349">
    <property type="protein sequence ID" value="ACL57462.1"/>
    <property type="molecule type" value="Genomic_DNA"/>
</dbReference>
<dbReference type="eggNOG" id="ENOG50309QE">
    <property type="taxonomic scope" value="Bacteria"/>
</dbReference>
<evidence type="ECO:0000259" key="4">
    <source>
        <dbReference type="SMART" id="SM00990"/>
    </source>
</evidence>
<dbReference type="GO" id="GO:0004518">
    <property type="term" value="F:nuclease activity"/>
    <property type="evidence" value="ECO:0007669"/>
    <property type="project" value="UniProtKB-KW"/>
</dbReference>
<dbReference type="Gene3D" id="3.40.1350.10">
    <property type="match status" value="1"/>
</dbReference>
<reference evidence="5 6" key="1">
    <citation type="submission" date="2009-01" db="EMBL/GenBank/DDBJ databases">
        <title>Complete sequence of chromosome of Methylobacterium nodulans ORS 2060.</title>
        <authorList>
            <consortium name="US DOE Joint Genome Institute"/>
            <person name="Lucas S."/>
            <person name="Copeland A."/>
            <person name="Lapidus A."/>
            <person name="Glavina del Rio T."/>
            <person name="Dalin E."/>
            <person name="Tice H."/>
            <person name="Bruce D."/>
            <person name="Goodwin L."/>
            <person name="Pitluck S."/>
            <person name="Sims D."/>
            <person name="Brettin T."/>
            <person name="Detter J.C."/>
            <person name="Han C."/>
            <person name="Larimer F."/>
            <person name="Land M."/>
            <person name="Hauser L."/>
            <person name="Kyrpides N."/>
            <person name="Ivanova N."/>
            <person name="Marx C.J."/>
            <person name="Richardson P."/>
        </authorList>
    </citation>
    <scope>NUCLEOTIDE SEQUENCE [LARGE SCALE GENOMIC DNA]</scope>
    <source>
        <strain evidence="6">LMG 21967 / CNCM I-2342 / ORS 2060</strain>
    </source>
</reference>
<dbReference type="OrthoDB" id="8233990at2"/>
<keyword evidence="2" id="KW-0540">Nuclease</keyword>
<name>B8ICQ1_METNO</name>
<evidence type="ECO:0000313" key="5">
    <source>
        <dbReference type="EMBL" id="ACL57462.1"/>
    </source>
</evidence>
<gene>
    <name evidence="5" type="ordered locus">Mnod_2492</name>
</gene>
<evidence type="ECO:0000256" key="3">
    <source>
        <dbReference type="ARBA" id="ARBA00022801"/>
    </source>
</evidence>
<accession>B8ICQ1</accession>